<evidence type="ECO:0000256" key="1">
    <source>
        <dbReference type="ARBA" id="ARBA00004196"/>
    </source>
</evidence>
<accession>A0A7K1FQE7</accession>
<dbReference type="Proteomes" id="UP000460221">
    <property type="component" value="Unassembled WGS sequence"/>
</dbReference>
<name>A0A7K1FQE7_9ACTN</name>
<dbReference type="CDD" id="cd06302">
    <property type="entry name" value="PBP1_LsrB_Quorum_Sensing-like"/>
    <property type="match status" value="1"/>
</dbReference>
<dbReference type="EMBL" id="WLYK01000009">
    <property type="protein sequence ID" value="MTD16300.1"/>
    <property type="molecule type" value="Genomic_DNA"/>
</dbReference>
<dbReference type="InterPro" id="IPR050555">
    <property type="entry name" value="Bact_Solute-Bind_Prot2"/>
</dbReference>
<dbReference type="PANTHER" id="PTHR30036">
    <property type="entry name" value="D-XYLOSE-BINDING PERIPLASMIC PROTEIN"/>
    <property type="match status" value="1"/>
</dbReference>
<evidence type="ECO:0000313" key="3">
    <source>
        <dbReference type="EMBL" id="MTD16300.1"/>
    </source>
</evidence>
<keyword evidence="4" id="KW-1185">Reference proteome</keyword>
<proteinExistence type="predicted"/>
<dbReference type="InterPro" id="IPR028082">
    <property type="entry name" value="Peripla_BP_I"/>
</dbReference>
<organism evidence="3 4">
    <name type="scientific">Nakamurella alba</name>
    <dbReference type="NCBI Taxonomy" id="2665158"/>
    <lineage>
        <taxon>Bacteria</taxon>
        <taxon>Bacillati</taxon>
        <taxon>Actinomycetota</taxon>
        <taxon>Actinomycetes</taxon>
        <taxon>Nakamurellales</taxon>
        <taxon>Nakamurellaceae</taxon>
        <taxon>Nakamurella</taxon>
    </lineage>
</organism>
<feature type="domain" description="Periplasmic binding protein" evidence="2">
    <location>
        <begin position="75"/>
        <end position="330"/>
    </location>
</feature>
<comment type="caution">
    <text evidence="3">The sequence shown here is derived from an EMBL/GenBank/DDBJ whole genome shotgun (WGS) entry which is preliminary data.</text>
</comment>
<dbReference type="GO" id="GO:0030288">
    <property type="term" value="C:outer membrane-bounded periplasmic space"/>
    <property type="evidence" value="ECO:0007669"/>
    <property type="project" value="TreeGrafter"/>
</dbReference>
<dbReference type="GO" id="GO:0030246">
    <property type="term" value="F:carbohydrate binding"/>
    <property type="evidence" value="ECO:0007669"/>
    <property type="project" value="TreeGrafter"/>
</dbReference>
<reference evidence="3 4" key="1">
    <citation type="submission" date="2019-11" db="EMBL/GenBank/DDBJ databases">
        <authorList>
            <person name="Jiang L.-Q."/>
        </authorList>
    </citation>
    <scope>NUCLEOTIDE SEQUENCE [LARGE SCALE GENOMIC DNA]</scope>
    <source>
        <strain evidence="3 4">YIM 132087</strain>
    </source>
</reference>
<evidence type="ECO:0000313" key="4">
    <source>
        <dbReference type="Proteomes" id="UP000460221"/>
    </source>
</evidence>
<dbReference type="SUPFAM" id="SSF53822">
    <property type="entry name" value="Periplasmic binding protein-like I"/>
    <property type="match status" value="1"/>
</dbReference>
<dbReference type="AlphaFoldDB" id="A0A7K1FQE7"/>
<comment type="subcellular location">
    <subcellularLocation>
        <location evidence="1">Cell envelope</location>
    </subcellularLocation>
</comment>
<dbReference type="InterPro" id="IPR025997">
    <property type="entry name" value="SBP_2_dom"/>
</dbReference>
<dbReference type="PANTHER" id="PTHR30036:SF8">
    <property type="entry name" value="ABC-TYPE SUGAR TRANSPORT SYSTEM PERIPLASMIC COMPONENT-LIKE PROTEIN"/>
    <property type="match status" value="1"/>
</dbReference>
<dbReference type="Pfam" id="PF13407">
    <property type="entry name" value="Peripla_BP_4"/>
    <property type="match status" value="1"/>
</dbReference>
<dbReference type="Gene3D" id="3.40.50.2300">
    <property type="match status" value="2"/>
</dbReference>
<sequence>MKGQRMSDLTTAAVSRLSTPIDRRTLGKLALTAGLGLGLSACGVSSKDAVSAAAGTSGSAAGSAAAGGFTLLETPKWTGFPYFEQARIGGEAAAKELADSFTYAGADHPDASLQTQTLQNFLTQKPSAILVAAIDGDAIASVLKKARSQGIKVVSFEGDAAADARDIFCNPVGYELIATTELDCALMNDPDGGKVAFVAASPTAPNHKAIIEYMKQHIASDPKYSKLTAIDDVQYANDDDATSYNVAVNLMQAHPDLKYIVSPSSVSVPAAARAIVASDRSGQVYATGQTLPNSVKEFMKDGSMKASMMWSPKELGYIAVYAAHRLLTGELTATEGATFEAGTAGTYTVGKDGEVVYKKPIVFTPDNIDEYDF</sequence>
<gene>
    <name evidence="3" type="ORF">GIS00_20375</name>
</gene>
<evidence type="ECO:0000259" key="2">
    <source>
        <dbReference type="Pfam" id="PF13407"/>
    </source>
</evidence>
<protein>
    <submittedName>
        <fullName evidence="3">Substrate-binding domain-containing protein</fullName>
    </submittedName>
</protein>